<protein>
    <submittedName>
        <fullName evidence="2">Lactoylglutathione lyase</fullName>
    </submittedName>
</protein>
<dbReference type="InterPro" id="IPR029068">
    <property type="entry name" value="Glyas_Bleomycin-R_OHBP_Dase"/>
</dbReference>
<dbReference type="RefSeq" id="WP_138175584.1">
    <property type="nucleotide sequence ID" value="NZ_BAAAGL010000015.1"/>
</dbReference>
<dbReference type="InterPro" id="IPR037523">
    <property type="entry name" value="VOC_core"/>
</dbReference>
<dbReference type="SUPFAM" id="SSF54593">
    <property type="entry name" value="Glyoxalase/Bleomycin resistance protein/Dihydroxybiphenyl dioxygenase"/>
    <property type="match status" value="1"/>
</dbReference>
<dbReference type="KEGG" id="gcr:GcLGCM259_2585"/>
<name>A0A5B7WWL5_9MICC</name>
<evidence type="ECO:0000259" key="1">
    <source>
        <dbReference type="PROSITE" id="PS51819"/>
    </source>
</evidence>
<sequence>MSRMIFVNLPTADLAKADAFYEGLGFTKNEMFSDSNATSWMISDTITVMVLHRDFFASFLIDGDTPTVGSGTREVLNALSADSRSEVDDFVAKAVAGGGAVYREASEPFEGMYQAAVKDPDGHVWEIAWMSQEAMQDEA</sequence>
<dbReference type="Gene3D" id="3.10.180.10">
    <property type="entry name" value="2,3-Dihydroxybiphenyl 1,2-Dioxygenase, domain 1"/>
    <property type="match status" value="1"/>
</dbReference>
<dbReference type="AlphaFoldDB" id="A0A5B7WWL5"/>
<dbReference type="PROSITE" id="PS51819">
    <property type="entry name" value="VOC"/>
    <property type="match status" value="1"/>
</dbReference>
<gene>
    <name evidence="2" type="ORF">GcLGCM259_2585</name>
</gene>
<feature type="domain" description="VOC" evidence="1">
    <location>
        <begin position="3"/>
        <end position="130"/>
    </location>
</feature>
<dbReference type="GO" id="GO:0016829">
    <property type="term" value="F:lyase activity"/>
    <property type="evidence" value="ECO:0007669"/>
    <property type="project" value="UniProtKB-KW"/>
</dbReference>
<keyword evidence="3" id="KW-1185">Reference proteome</keyword>
<accession>A0A5B7WWL5</accession>
<dbReference type="PANTHER" id="PTHR36503">
    <property type="entry name" value="BLR2520 PROTEIN"/>
    <property type="match status" value="1"/>
</dbReference>
<dbReference type="Pfam" id="PF00903">
    <property type="entry name" value="Glyoxalase"/>
    <property type="match status" value="1"/>
</dbReference>
<dbReference type="InterPro" id="IPR004360">
    <property type="entry name" value="Glyas_Fos-R_dOase_dom"/>
</dbReference>
<proteinExistence type="predicted"/>
<keyword evidence="2" id="KW-0456">Lyase</keyword>
<evidence type="ECO:0000313" key="2">
    <source>
        <dbReference type="EMBL" id="QCY48292.1"/>
    </source>
</evidence>
<reference evidence="2 3" key="1">
    <citation type="submission" date="2018-12" db="EMBL/GenBank/DDBJ databases">
        <title>Complete Genome Sequence of Glutamicibacter creatinolyticus strain LGCM259,isolated from an abscess of a 12-year-old mare in Italy.</title>
        <authorList>
            <person name="Santos R.G."/>
            <person name="Silva A.L."/>
            <person name="Seyffert N."/>
            <person name="Castro T.L.P."/>
            <person name="Attili A.R."/>
            <person name="Rifici C."/>
            <person name="Mazzullo G."/>
            <person name="Brenig B."/>
            <person name="Venanzi F."/>
            <person name="Azevedo V."/>
        </authorList>
    </citation>
    <scope>NUCLEOTIDE SEQUENCE [LARGE SCALE GENOMIC DNA]</scope>
    <source>
        <strain evidence="2 3">LGCM 259</strain>
    </source>
</reference>
<organism evidence="2 3">
    <name type="scientific">Glutamicibacter creatinolyticus</name>
    <dbReference type="NCBI Taxonomy" id="162496"/>
    <lineage>
        <taxon>Bacteria</taxon>
        <taxon>Bacillati</taxon>
        <taxon>Actinomycetota</taxon>
        <taxon>Actinomycetes</taxon>
        <taxon>Micrococcales</taxon>
        <taxon>Micrococcaceae</taxon>
        <taxon>Glutamicibacter</taxon>
    </lineage>
</organism>
<evidence type="ECO:0000313" key="3">
    <source>
        <dbReference type="Proteomes" id="UP000307000"/>
    </source>
</evidence>
<dbReference type="EMBL" id="CP034412">
    <property type="protein sequence ID" value="QCY48292.1"/>
    <property type="molecule type" value="Genomic_DNA"/>
</dbReference>
<dbReference type="Proteomes" id="UP000307000">
    <property type="component" value="Chromosome"/>
</dbReference>
<dbReference type="PANTHER" id="PTHR36503:SF2">
    <property type="entry name" value="BLR2408 PROTEIN"/>
    <property type="match status" value="1"/>
</dbReference>